<evidence type="ECO:0000313" key="4">
    <source>
        <dbReference type="EMBL" id="KFA63973.1"/>
    </source>
</evidence>
<dbReference type="EMBL" id="KL660706">
    <property type="protein sequence ID" value="KFA63973.1"/>
    <property type="molecule type" value="Genomic_DNA"/>
</dbReference>
<feature type="region of interest" description="Disordered" evidence="2">
    <location>
        <begin position="441"/>
        <end position="608"/>
    </location>
</feature>
<feature type="coiled-coil region" evidence="1">
    <location>
        <begin position="679"/>
        <end position="706"/>
    </location>
</feature>
<dbReference type="AlphaFoldDB" id="A0A084QJ38"/>
<dbReference type="STRING" id="1283841.A0A084QJ38"/>
<dbReference type="InParanoid" id="A0A084QJ38"/>
<dbReference type="OrthoDB" id="4200124at2759"/>
<reference evidence="4 5" key="1">
    <citation type="journal article" date="2014" name="BMC Genomics">
        <title>Comparative genome sequencing reveals chemotype-specific gene clusters in the toxigenic black mold Stachybotrys.</title>
        <authorList>
            <person name="Semeiks J."/>
            <person name="Borek D."/>
            <person name="Otwinowski Z."/>
            <person name="Grishin N.V."/>
        </authorList>
    </citation>
    <scope>NUCLEOTIDE SEQUENCE [LARGE SCALE GENOMIC DNA]</scope>
    <source>
        <strain evidence="4 5">IBT 40285</strain>
    </source>
</reference>
<feature type="domain" description="F-box" evidence="3">
    <location>
        <begin position="11"/>
        <end position="56"/>
    </location>
</feature>
<sequence>MAVEAAGPVAKLTFLDLPAETQRDIFSHCSQSDLICLALVSRHFHELASALLYRNFHIIFPDDDDSDVDSPIDGLAGGLDTFTTSPYNYAQHLRDLSMDTLSAGVKGEVSYSSYLYSASCGKFLNTLLFLTLKRAKSLEGFRWNIRVELSRPVYQVLHRITSLKRLHLRMQAGESYYSTPPPLPVSVDAQTTQPSHHWSDIPPPPSDPNQPVFILPPGFSSIPPPLPPTTGGFLHNAPPPPKTSPKSKASKRGHASREPPTLAGFKDLKTLSVLDIDNLDIITEIKTCLRNSSSTLTELSLSLSDARASQARKPPPDSDPDDSDVEEDFQVVPASPGTNYDSNGPAKAFRAQEERKVQEDILGRVFDVEPYLIKKPHMRQLSGDNKADSGKEAHDEDSATNDPRQEFLSSLKHVSAKLMSLASGSREFSMSQQDILDTIEKAARKYMASPDPPAPNVEEGSTAKGKEATTELKDNNGGLSPSAASNDLAMASGSSEASPAVNGNSDDASVMKVSDDTLAASSKDKPLEDATSISRTAKGKGITSGDVQPEDIDIEQVDGVDDGDDEPDEPQSRDGERSSSVQSSTPTPNSDASRSNTPVKSVSSPNRLKTTSTLLGRAMHNLAAQKDNFETLLVKLNQFQEQACRLDKRIKEMRNGGTGLDAGQVRAAEAQLDSFTKSISAIQSQIKVIEAEVEDVERQIPEALQAETSENTRQSLENYLRSTRGFSLEALSLHLVPVKASVLSRAVDLRSLRQLTLLNVGNQAPIWALLAKENKVEPLPLRSIFTDNVSSIFLTFVSQLEEVHELFMLERSPKHKPESFAPRTTTTCDQIRRLVLKKHISTLKRLMIKDEYNGPNWDANEKTMIMICTRGVRLEELAVSMNIHAVHAFVQYLSGLVSLRAINILRFRNSDTCIWVMRELLKFIVDNLSHHPELKLEWIAMEDDRVDRVVRPSETDSKVEQVKKSNARKGKVKAPVPAMGMHESFPWLPADGLESESESEDEYTDGGMRLRFRTVGPLQFYDVWGVKIFEKEIRSGRL</sequence>
<protein>
    <recommendedName>
        <fullName evidence="3">F-box domain-containing protein</fullName>
    </recommendedName>
</protein>
<dbReference type="PROSITE" id="PS50181">
    <property type="entry name" value="FBOX"/>
    <property type="match status" value="1"/>
</dbReference>
<feature type="region of interest" description="Disordered" evidence="2">
    <location>
        <begin position="377"/>
        <end position="405"/>
    </location>
</feature>
<feature type="compositionally biased region" description="Acidic residues" evidence="2">
    <location>
        <begin position="548"/>
        <end position="569"/>
    </location>
</feature>
<organism evidence="4 5">
    <name type="scientific">Stachybotrys chlorohalonatus (strain IBT 40285)</name>
    <dbReference type="NCBI Taxonomy" id="1283841"/>
    <lineage>
        <taxon>Eukaryota</taxon>
        <taxon>Fungi</taxon>
        <taxon>Dikarya</taxon>
        <taxon>Ascomycota</taxon>
        <taxon>Pezizomycotina</taxon>
        <taxon>Sordariomycetes</taxon>
        <taxon>Hypocreomycetidae</taxon>
        <taxon>Hypocreales</taxon>
        <taxon>Stachybotryaceae</taxon>
        <taxon>Stachybotrys</taxon>
    </lineage>
</organism>
<dbReference type="InterPro" id="IPR036047">
    <property type="entry name" value="F-box-like_dom_sf"/>
</dbReference>
<name>A0A084QJ38_STAC4</name>
<feature type="compositionally biased region" description="Polar residues" evidence="2">
    <location>
        <begin position="578"/>
        <end position="608"/>
    </location>
</feature>
<gene>
    <name evidence="4" type="ORF">S40285_05709</name>
</gene>
<dbReference type="HOGENOM" id="CLU_008260_0_0_1"/>
<dbReference type="Proteomes" id="UP000028524">
    <property type="component" value="Unassembled WGS sequence"/>
</dbReference>
<accession>A0A084QJ38</accession>
<feature type="compositionally biased region" description="Polar residues" evidence="2">
    <location>
        <begin position="492"/>
        <end position="507"/>
    </location>
</feature>
<proteinExistence type="predicted"/>
<evidence type="ECO:0000259" key="3">
    <source>
        <dbReference type="PROSITE" id="PS50181"/>
    </source>
</evidence>
<keyword evidence="1" id="KW-0175">Coiled coil</keyword>
<feature type="region of interest" description="Disordered" evidence="2">
    <location>
        <begin position="306"/>
        <end position="326"/>
    </location>
</feature>
<dbReference type="InterPro" id="IPR001810">
    <property type="entry name" value="F-box_dom"/>
</dbReference>
<feature type="compositionally biased region" description="Basic and acidic residues" evidence="2">
    <location>
        <begin position="953"/>
        <end position="963"/>
    </location>
</feature>
<evidence type="ECO:0000256" key="1">
    <source>
        <dbReference type="SAM" id="Coils"/>
    </source>
</evidence>
<dbReference type="SUPFAM" id="SSF81383">
    <property type="entry name" value="F-box domain"/>
    <property type="match status" value="1"/>
</dbReference>
<feature type="compositionally biased region" description="Basic and acidic residues" evidence="2">
    <location>
        <begin position="385"/>
        <end position="397"/>
    </location>
</feature>
<feature type="region of interest" description="Disordered" evidence="2">
    <location>
        <begin position="179"/>
        <end position="262"/>
    </location>
</feature>
<dbReference type="OMA" id="LYRNFHI"/>
<feature type="compositionally biased region" description="Basic and acidic residues" evidence="2">
    <location>
        <begin position="464"/>
        <end position="474"/>
    </location>
</feature>
<evidence type="ECO:0000256" key="2">
    <source>
        <dbReference type="SAM" id="MobiDB-lite"/>
    </source>
</evidence>
<feature type="region of interest" description="Disordered" evidence="2">
    <location>
        <begin position="953"/>
        <end position="973"/>
    </location>
</feature>
<dbReference type="Pfam" id="PF12937">
    <property type="entry name" value="F-box-like"/>
    <property type="match status" value="1"/>
</dbReference>
<keyword evidence="5" id="KW-1185">Reference proteome</keyword>
<evidence type="ECO:0000313" key="5">
    <source>
        <dbReference type="Proteomes" id="UP000028524"/>
    </source>
</evidence>